<comment type="caution">
    <text evidence="1">The sequence shown here is derived from an EMBL/GenBank/DDBJ whole genome shotgun (WGS) entry which is preliminary data.</text>
</comment>
<organism evidence="1 2">
    <name type="scientific">Caenorhabditis remanei</name>
    <name type="common">Caenorhabditis vulgaris</name>
    <dbReference type="NCBI Taxonomy" id="31234"/>
    <lineage>
        <taxon>Eukaryota</taxon>
        <taxon>Metazoa</taxon>
        <taxon>Ecdysozoa</taxon>
        <taxon>Nematoda</taxon>
        <taxon>Chromadorea</taxon>
        <taxon>Rhabditida</taxon>
        <taxon>Rhabditina</taxon>
        <taxon>Rhabditomorpha</taxon>
        <taxon>Rhabditoidea</taxon>
        <taxon>Rhabditidae</taxon>
        <taxon>Peloderinae</taxon>
        <taxon>Caenorhabditis</taxon>
    </lineage>
</organism>
<evidence type="ECO:0008006" key="3">
    <source>
        <dbReference type="Google" id="ProtNLM"/>
    </source>
</evidence>
<dbReference type="PANTHER" id="PTHR21503:SF8">
    <property type="entry name" value="F-BOX ASSOCIATED DOMAIN-CONTAINING PROTEIN-RELATED"/>
    <property type="match status" value="1"/>
</dbReference>
<dbReference type="PANTHER" id="PTHR21503">
    <property type="entry name" value="F-BOX-CONTAINING HYPOTHETICAL PROTEIN C.ELEGANS"/>
    <property type="match status" value="1"/>
</dbReference>
<dbReference type="CTD" id="78776343"/>
<reference evidence="1 2" key="1">
    <citation type="submission" date="2019-12" db="EMBL/GenBank/DDBJ databases">
        <title>Chromosome-level assembly of the Caenorhabditis remanei genome.</title>
        <authorList>
            <person name="Teterina A.A."/>
            <person name="Willis J.H."/>
            <person name="Phillips P.C."/>
        </authorList>
    </citation>
    <scope>NUCLEOTIDE SEQUENCE [LARGE SCALE GENOMIC DNA]</scope>
    <source>
        <strain evidence="1 2">PX506</strain>
        <tissue evidence="1">Whole organism</tissue>
    </source>
</reference>
<dbReference type="AlphaFoldDB" id="A0A6A5G640"/>
<sequence length="260" mass="29878">MKHEIDCCLKASNLAPKYVYSKKDLSFIVEHIHAHIHRLLGSTIYYYMESYADKLAARLENIKCSNIIVPIGTSLIDLKAFFDGSPKQEFMRIHGDLNGKLTKNSALFTTEYLEINCSKSHGDDILLGFKGISIRFQDTMFHASTITRFLNAWKSGKGFHNLKFLSITGIPEKCLDKKKLAENVEIKTWHPPEEMLELEWKERKYKSADGSWIWEDRSFSSNQYLTRTSDGEGASVRVTMFSFDFAVWSALENLEVIENI</sequence>
<dbReference type="GeneID" id="78776343"/>
<dbReference type="EMBL" id="WUAV01000005">
    <property type="protein sequence ID" value="KAF1749969.1"/>
    <property type="molecule type" value="Genomic_DNA"/>
</dbReference>
<name>A0A6A5G640_CAERE</name>
<evidence type="ECO:0000313" key="2">
    <source>
        <dbReference type="Proteomes" id="UP000483820"/>
    </source>
</evidence>
<proteinExistence type="predicted"/>
<protein>
    <recommendedName>
        <fullName evidence="3">F-box associated domain-containing protein</fullName>
    </recommendedName>
</protein>
<dbReference type="RefSeq" id="XP_053580454.1">
    <property type="nucleotide sequence ID" value="XM_053731541.1"/>
</dbReference>
<dbReference type="KEGG" id="crq:GCK72_016514"/>
<accession>A0A6A5G640</accession>
<evidence type="ECO:0000313" key="1">
    <source>
        <dbReference type="EMBL" id="KAF1749969.1"/>
    </source>
</evidence>
<dbReference type="Proteomes" id="UP000483820">
    <property type="component" value="Chromosome V"/>
</dbReference>
<gene>
    <name evidence="1" type="ORF">GCK72_016514</name>
</gene>